<proteinExistence type="predicted"/>
<sequence>ASLAQLAITANTVEIGYLTMQAGGTQFTPNTDNPDSGHANVASNTYYNNRVPRLDNGFTAAPSVGLSEGDSGNEDEYAYGTINVRTNSVNVAQIAANLNHPFTQADTITTAIQFGGHLIITDTAGTAIISLPSDGILANATVAMTHTSAAAANTALDSAQANLPTIFTVIGRIVVDSLKASFTYNTDKIDGTAANGTGTFTDEVATAFDRTDVSGTGVGPGVPSIPATITAAIPSKDLL</sequence>
<name>A0A0F8YC32_9ZZZZ</name>
<protein>
    <submittedName>
        <fullName evidence="1">Uncharacterized protein</fullName>
    </submittedName>
</protein>
<organism evidence="1">
    <name type="scientific">marine sediment metagenome</name>
    <dbReference type="NCBI Taxonomy" id="412755"/>
    <lineage>
        <taxon>unclassified sequences</taxon>
        <taxon>metagenomes</taxon>
        <taxon>ecological metagenomes</taxon>
    </lineage>
</organism>
<gene>
    <name evidence="1" type="ORF">LCGC14_2838770</name>
</gene>
<reference evidence="1" key="1">
    <citation type="journal article" date="2015" name="Nature">
        <title>Complex archaea that bridge the gap between prokaryotes and eukaryotes.</title>
        <authorList>
            <person name="Spang A."/>
            <person name="Saw J.H."/>
            <person name="Jorgensen S.L."/>
            <person name="Zaremba-Niedzwiedzka K."/>
            <person name="Martijn J."/>
            <person name="Lind A.E."/>
            <person name="van Eijk R."/>
            <person name="Schleper C."/>
            <person name="Guy L."/>
            <person name="Ettema T.J."/>
        </authorList>
    </citation>
    <scope>NUCLEOTIDE SEQUENCE</scope>
</reference>
<feature type="non-terminal residue" evidence="1">
    <location>
        <position position="1"/>
    </location>
</feature>
<dbReference type="AlphaFoldDB" id="A0A0F8YC32"/>
<comment type="caution">
    <text evidence="1">The sequence shown here is derived from an EMBL/GenBank/DDBJ whole genome shotgun (WGS) entry which is preliminary data.</text>
</comment>
<evidence type="ECO:0000313" key="1">
    <source>
        <dbReference type="EMBL" id="KKK78913.1"/>
    </source>
</evidence>
<dbReference type="EMBL" id="LAZR01054271">
    <property type="protein sequence ID" value="KKK78913.1"/>
    <property type="molecule type" value="Genomic_DNA"/>
</dbReference>
<accession>A0A0F8YC32</accession>